<dbReference type="RefSeq" id="WP_166693040.1">
    <property type="nucleotide sequence ID" value="NZ_WAEL01000007.1"/>
</dbReference>
<evidence type="ECO:0008006" key="3">
    <source>
        <dbReference type="Google" id="ProtNLM"/>
    </source>
</evidence>
<protein>
    <recommendedName>
        <fullName evidence="3">Caspase family protein</fullName>
    </recommendedName>
</protein>
<organism evidence="1 2">
    <name type="scientific">Fibrivirga algicola</name>
    <dbReference type="NCBI Taxonomy" id="2950420"/>
    <lineage>
        <taxon>Bacteria</taxon>
        <taxon>Pseudomonadati</taxon>
        <taxon>Bacteroidota</taxon>
        <taxon>Cytophagia</taxon>
        <taxon>Cytophagales</taxon>
        <taxon>Spirosomataceae</taxon>
        <taxon>Fibrivirga</taxon>
    </lineage>
</organism>
<gene>
    <name evidence="1" type="ORF">F7231_18645</name>
</gene>
<dbReference type="EMBL" id="WAEL01000007">
    <property type="protein sequence ID" value="NID12199.1"/>
    <property type="molecule type" value="Genomic_DNA"/>
</dbReference>
<sequence>MNRTVEPRMKHLYFLILLVVASLRTTTRLLAKPAPAPTLHVLYVLEQDDREYGVLNMTNETNMTQIMETVQLGLGYRRRTTYLNKGTFTAAILRQTIAKLKTQPRDIIVIYYSGYGIVPTKNTVSFANWKLRNVPEKGLPVAEVEGWLTAKKVHLGLIIADCSGQFLANNGHAASVGAGMLDLRKQVLRRLFLNTCGIVKMGSSLPLLPSWVNKRYEGSVFTTAFYQGFDRMLSISTREELDRVSFQYLAERTQTYMSMTLGGLPFQQEPVLDQKSCRVAARTSAKRPALDPLAPETLSNLLTAVVLNPQAVQTPQIRQQLLALALPDATVEVTRFTGQYYSDLKPVANSTQQFTLSEYLNRTEYTFSKMEKDSVIALSSSLWAVSVAGVEASETTPKLIKHLVIHENWLAIR</sequence>
<reference evidence="2" key="1">
    <citation type="submission" date="2019-09" db="EMBL/GenBank/DDBJ databases">
        <authorList>
            <person name="Jung D.-H."/>
        </authorList>
    </citation>
    <scope>NUCLEOTIDE SEQUENCE [LARGE SCALE GENOMIC DNA]</scope>
    <source>
        <strain evidence="2">JA-25</strain>
    </source>
</reference>
<proteinExistence type="predicted"/>
<dbReference type="Proteomes" id="UP000606008">
    <property type="component" value="Unassembled WGS sequence"/>
</dbReference>
<name>A0ABX0QIV8_9BACT</name>
<keyword evidence="2" id="KW-1185">Reference proteome</keyword>
<evidence type="ECO:0000313" key="2">
    <source>
        <dbReference type="Proteomes" id="UP000606008"/>
    </source>
</evidence>
<evidence type="ECO:0000313" key="1">
    <source>
        <dbReference type="EMBL" id="NID12199.1"/>
    </source>
</evidence>
<comment type="caution">
    <text evidence="1">The sequence shown here is derived from an EMBL/GenBank/DDBJ whole genome shotgun (WGS) entry which is preliminary data.</text>
</comment>
<reference evidence="2" key="2">
    <citation type="submission" date="2023-07" db="EMBL/GenBank/DDBJ databases">
        <authorList>
            <person name="Jung D.-H."/>
        </authorList>
    </citation>
    <scope>NUCLEOTIDE SEQUENCE [LARGE SCALE GENOMIC DNA]</scope>
    <source>
        <strain evidence="2">JA-25</strain>
    </source>
</reference>
<accession>A0ABX0QIV8</accession>